<evidence type="ECO:0000313" key="1">
    <source>
        <dbReference type="EMBL" id="KAK9871903.1"/>
    </source>
</evidence>
<proteinExistence type="predicted"/>
<keyword evidence="2" id="KW-1185">Reference proteome</keyword>
<sequence>MRDQFKFESFWGRYMKKEGLSPRLTSRCDPALCPHKLMYGVTTLIGCYSGKVIDSVVESDFCADEFQVVRSECIGHVQNRMGTRLRKTKIDNHLGGRGKLTEALIKK</sequence>
<accession>A0AAW1TT98</accession>
<reference evidence="1 2" key="1">
    <citation type="submission" date="2023-03" db="EMBL/GenBank/DDBJ databases">
        <title>Genome insight into feeding habits of ladybird beetles.</title>
        <authorList>
            <person name="Li H.-S."/>
            <person name="Huang Y.-H."/>
            <person name="Pang H."/>
        </authorList>
    </citation>
    <scope>NUCLEOTIDE SEQUENCE [LARGE SCALE GENOMIC DNA]</scope>
    <source>
        <strain evidence="1">SYSU_2023b</strain>
        <tissue evidence="1">Whole body</tissue>
    </source>
</reference>
<protein>
    <submittedName>
        <fullName evidence="1">Uncharacterized protein</fullName>
    </submittedName>
</protein>
<gene>
    <name evidence="1" type="ORF">WA026_015152</name>
</gene>
<dbReference type="Proteomes" id="UP001431783">
    <property type="component" value="Unassembled WGS sequence"/>
</dbReference>
<evidence type="ECO:0000313" key="2">
    <source>
        <dbReference type="Proteomes" id="UP001431783"/>
    </source>
</evidence>
<name>A0AAW1TT98_9CUCU</name>
<dbReference type="EMBL" id="JARQZJ010000008">
    <property type="protein sequence ID" value="KAK9871903.1"/>
    <property type="molecule type" value="Genomic_DNA"/>
</dbReference>
<comment type="caution">
    <text evidence="1">The sequence shown here is derived from an EMBL/GenBank/DDBJ whole genome shotgun (WGS) entry which is preliminary data.</text>
</comment>
<organism evidence="1 2">
    <name type="scientific">Henosepilachna vigintioctopunctata</name>
    <dbReference type="NCBI Taxonomy" id="420089"/>
    <lineage>
        <taxon>Eukaryota</taxon>
        <taxon>Metazoa</taxon>
        <taxon>Ecdysozoa</taxon>
        <taxon>Arthropoda</taxon>
        <taxon>Hexapoda</taxon>
        <taxon>Insecta</taxon>
        <taxon>Pterygota</taxon>
        <taxon>Neoptera</taxon>
        <taxon>Endopterygota</taxon>
        <taxon>Coleoptera</taxon>
        <taxon>Polyphaga</taxon>
        <taxon>Cucujiformia</taxon>
        <taxon>Coccinelloidea</taxon>
        <taxon>Coccinellidae</taxon>
        <taxon>Epilachninae</taxon>
        <taxon>Epilachnini</taxon>
        <taxon>Henosepilachna</taxon>
    </lineage>
</organism>
<dbReference type="AlphaFoldDB" id="A0AAW1TT98"/>